<name>A0A0A9H966_ARUDO</name>
<evidence type="ECO:0000256" key="1">
    <source>
        <dbReference type="SAM" id="MobiDB-lite"/>
    </source>
</evidence>
<dbReference type="AlphaFoldDB" id="A0A0A9H966"/>
<keyword evidence="2" id="KW-0812">Transmembrane</keyword>
<keyword evidence="2" id="KW-1133">Transmembrane helix</keyword>
<evidence type="ECO:0000256" key="2">
    <source>
        <dbReference type="SAM" id="Phobius"/>
    </source>
</evidence>
<feature type="transmembrane region" description="Helical" evidence="2">
    <location>
        <begin position="72"/>
        <end position="93"/>
    </location>
</feature>
<sequence>MTDRARTTTPGPMPMPDRIGSDENGGKEEKKNSGDYKRVVSDSLINLSSTSVLSYSFLGWKKDSYRQGVSGLIIVMCICVFCCIVSSGSYYNIGS</sequence>
<reference evidence="3" key="2">
    <citation type="journal article" date="2015" name="Data Brief">
        <title>Shoot transcriptome of the giant reed, Arundo donax.</title>
        <authorList>
            <person name="Barrero R.A."/>
            <person name="Guerrero F.D."/>
            <person name="Moolhuijzen P."/>
            <person name="Goolsby J.A."/>
            <person name="Tidwell J."/>
            <person name="Bellgard S.E."/>
            <person name="Bellgard M.I."/>
        </authorList>
    </citation>
    <scope>NUCLEOTIDE SEQUENCE</scope>
    <source>
        <tissue evidence="3">Shoot tissue taken approximately 20 cm above the soil surface</tissue>
    </source>
</reference>
<organism evidence="3">
    <name type="scientific">Arundo donax</name>
    <name type="common">Giant reed</name>
    <name type="synonym">Donax arundinaceus</name>
    <dbReference type="NCBI Taxonomy" id="35708"/>
    <lineage>
        <taxon>Eukaryota</taxon>
        <taxon>Viridiplantae</taxon>
        <taxon>Streptophyta</taxon>
        <taxon>Embryophyta</taxon>
        <taxon>Tracheophyta</taxon>
        <taxon>Spermatophyta</taxon>
        <taxon>Magnoliopsida</taxon>
        <taxon>Liliopsida</taxon>
        <taxon>Poales</taxon>
        <taxon>Poaceae</taxon>
        <taxon>PACMAD clade</taxon>
        <taxon>Arundinoideae</taxon>
        <taxon>Arundineae</taxon>
        <taxon>Arundo</taxon>
    </lineage>
</organism>
<feature type="region of interest" description="Disordered" evidence="1">
    <location>
        <begin position="1"/>
        <end position="35"/>
    </location>
</feature>
<keyword evidence="2" id="KW-0472">Membrane</keyword>
<reference evidence="3" key="1">
    <citation type="submission" date="2014-09" db="EMBL/GenBank/DDBJ databases">
        <authorList>
            <person name="Magalhaes I.L.F."/>
            <person name="Oliveira U."/>
            <person name="Santos F.R."/>
            <person name="Vidigal T.H.D.A."/>
            <person name="Brescovit A.D."/>
            <person name="Santos A.J."/>
        </authorList>
    </citation>
    <scope>NUCLEOTIDE SEQUENCE</scope>
    <source>
        <tissue evidence="3">Shoot tissue taken approximately 20 cm above the soil surface</tissue>
    </source>
</reference>
<protein>
    <submittedName>
        <fullName evidence="3">Uncharacterized protein</fullName>
    </submittedName>
</protein>
<evidence type="ECO:0000313" key="3">
    <source>
        <dbReference type="EMBL" id="JAE31391.1"/>
    </source>
</evidence>
<feature type="compositionally biased region" description="Basic and acidic residues" evidence="1">
    <location>
        <begin position="19"/>
        <end position="35"/>
    </location>
</feature>
<dbReference type="EMBL" id="GBRH01166505">
    <property type="protein sequence ID" value="JAE31391.1"/>
    <property type="molecule type" value="Transcribed_RNA"/>
</dbReference>
<accession>A0A0A9H966</accession>
<proteinExistence type="predicted"/>